<evidence type="ECO:0008006" key="4">
    <source>
        <dbReference type="Google" id="ProtNLM"/>
    </source>
</evidence>
<keyword evidence="1" id="KW-0812">Transmembrane</keyword>
<dbReference type="OrthoDB" id="981332at2"/>
<dbReference type="Proteomes" id="UP000321532">
    <property type="component" value="Unassembled WGS sequence"/>
</dbReference>
<feature type="transmembrane region" description="Helical" evidence="1">
    <location>
        <begin position="20"/>
        <end position="42"/>
    </location>
</feature>
<evidence type="ECO:0000313" key="3">
    <source>
        <dbReference type="Proteomes" id="UP000321532"/>
    </source>
</evidence>
<reference evidence="2 3" key="1">
    <citation type="submission" date="2019-07" db="EMBL/GenBank/DDBJ databases">
        <title>Whole genome shotgun sequence of Adhaeribacter aerolatus NBRC 106133.</title>
        <authorList>
            <person name="Hosoyama A."/>
            <person name="Uohara A."/>
            <person name="Ohji S."/>
            <person name="Ichikawa N."/>
        </authorList>
    </citation>
    <scope>NUCLEOTIDE SEQUENCE [LARGE SCALE GENOMIC DNA]</scope>
    <source>
        <strain evidence="2 3">NBRC 106133</strain>
    </source>
</reference>
<name>A0A512AVF4_9BACT</name>
<protein>
    <recommendedName>
        <fullName evidence="4">Lipoprotein SmpA/OmlA domain-containing protein</fullName>
    </recommendedName>
</protein>
<organism evidence="2 3">
    <name type="scientific">Adhaeribacter aerolatus</name>
    <dbReference type="NCBI Taxonomy" id="670289"/>
    <lineage>
        <taxon>Bacteria</taxon>
        <taxon>Pseudomonadati</taxon>
        <taxon>Bacteroidota</taxon>
        <taxon>Cytophagia</taxon>
        <taxon>Cytophagales</taxon>
        <taxon>Hymenobacteraceae</taxon>
        <taxon>Adhaeribacter</taxon>
    </lineage>
</organism>
<dbReference type="EMBL" id="BJYS01000007">
    <property type="protein sequence ID" value="GEO03689.1"/>
    <property type="molecule type" value="Genomic_DNA"/>
</dbReference>
<dbReference type="RefSeq" id="WP_146896307.1">
    <property type="nucleotide sequence ID" value="NZ_BJYS01000007.1"/>
</dbReference>
<keyword evidence="1" id="KW-0472">Membrane</keyword>
<keyword evidence="3" id="KW-1185">Reference proteome</keyword>
<gene>
    <name evidence="2" type="ORF">AAE02nite_13530</name>
</gene>
<accession>A0A512AVF4</accession>
<sequence length="144" mass="16420">MLLLLVNSDNYKIFLRKHLAFLNVILLAFTCFITSCSSPVDLPDFDEKAWQKDVRSCQNIRPTLVPALLKNKSQLVGLNHNQILSTLGKPEGNSLEKSGERVYFYYLQSGDQCKNKTMQSAASKLFIRFDALDRVYKVRVDNEG</sequence>
<evidence type="ECO:0000256" key="1">
    <source>
        <dbReference type="SAM" id="Phobius"/>
    </source>
</evidence>
<keyword evidence="1" id="KW-1133">Transmembrane helix</keyword>
<evidence type="ECO:0000313" key="2">
    <source>
        <dbReference type="EMBL" id="GEO03689.1"/>
    </source>
</evidence>
<comment type="caution">
    <text evidence="2">The sequence shown here is derived from an EMBL/GenBank/DDBJ whole genome shotgun (WGS) entry which is preliminary data.</text>
</comment>
<proteinExistence type="predicted"/>
<dbReference type="AlphaFoldDB" id="A0A512AVF4"/>